<sequence length="124" mass="14747">MLSFFCNLELNKDELALEEIKNGRNSNFYTIPIKYLVACTNINEQKNTIRIIIAEEKELNAVTYRHLDFEGNPKIIDDLKTAISHLIEYCISQYRKNYQVLANKTMTKWSRSEYKERNQIINFF</sequence>
<accession>A0A813SNV7</accession>
<dbReference type="Proteomes" id="UP000663879">
    <property type="component" value="Unassembled WGS sequence"/>
</dbReference>
<keyword evidence="2" id="KW-1185">Reference proteome</keyword>
<evidence type="ECO:0000313" key="2">
    <source>
        <dbReference type="Proteomes" id="UP000663879"/>
    </source>
</evidence>
<organism evidence="1 2">
    <name type="scientific">Brachionus calyciflorus</name>
    <dbReference type="NCBI Taxonomy" id="104777"/>
    <lineage>
        <taxon>Eukaryota</taxon>
        <taxon>Metazoa</taxon>
        <taxon>Spiralia</taxon>
        <taxon>Gnathifera</taxon>
        <taxon>Rotifera</taxon>
        <taxon>Eurotatoria</taxon>
        <taxon>Monogononta</taxon>
        <taxon>Pseudotrocha</taxon>
        <taxon>Ploima</taxon>
        <taxon>Brachionidae</taxon>
        <taxon>Brachionus</taxon>
    </lineage>
</organism>
<protein>
    <submittedName>
        <fullName evidence="1">Uncharacterized protein</fullName>
    </submittedName>
</protein>
<dbReference type="AlphaFoldDB" id="A0A813SNV7"/>
<reference evidence="1" key="1">
    <citation type="submission" date="2021-02" db="EMBL/GenBank/DDBJ databases">
        <authorList>
            <person name="Nowell W R."/>
        </authorList>
    </citation>
    <scope>NUCLEOTIDE SEQUENCE</scope>
    <source>
        <strain evidence="1">Ploen Becks lab</strain>
    </source>
</reference>
<gene>
    <name evidence="1" type="ORF">OXX778_LOCUS6273</name>
</gene>
<comment type="caution">
    <text evidence="1">The sequence shown here is derived from an EMBL/GenBank/DDBJ whole genome shotgun (WGS) entry which is preliminary data.</text>
</comment>
<proteinExistence type="predicted"/>
<evidence type="ECO:0000313" key="1">
    <source>
        <dbReference type="EMBL" id="CAF0797152.1"/>
    </source>
</evidence>
<name>A0A813SNV7_9BILA</name>
<dbReference type="EMBL" id="CAJNOC010000732">
    <property type="protein sequence ID" value="CAF0797152.1"/>
    <property type="molecule type" value="Genomic_DNA"/>
</dbReference>